<comment type="caution">
    <text evidence="2">The sequence shown here is derived from an EMBL/GenBank/DDBJ whole genome shotgun (WGS) entry which is preliminary data.</text>
</comment>
<evidence type="ECO:0000313" key="2">
    <source>
        <dbReference type="EMBL" id="MCI34272.1"/>
    </source>
</evidence>
<proteinExistence type="predicted"/>
<feature type="compositionally biased region" description="Low complexity" evidence="1">
    <location>
        <begin position="1"/>
        <end position="14"/>
    </location>
</feature>
<feature type="compositionally biased region" description="Basic residues" evidence="1">
    <location>
        <begin position="49"/>
        <end position="61"/>
    </location>
</feature>
<protein>
    <submittedName>
        <fullName evidence="2">Uncharacterized protein</fullName>
    </submittedName>
</protein>
<evidence type="ECO:0000256" key="1">
    <source>
        <dbReference type="SAM" id="MobiDB-lite"/>
    </source>
</evidence>
<sequence>ISLSSQTTSKQSTPTRKRSIRYKEPANLNRFGNHQRLEKNPANLNRFGNRQRIKYQKKTNHTRYQPHTDGAGSNTTTSASQHLTPTTPFHHLHPPPPPQHQ</sequence>
<feature type="compositionally biased region" description="Polar residues" evidence="1">
    <location>
        <begin position="71"/>
        <end position="80"/>
    </location>
</feature>
<keyword evidence="3" id="KW-1185">Reference proteome</keyword>
<accession>A0A392RDR9</accession>
<name>A0A392RDR9_9FABA</name>
<dbReference type="EMBL" id="LXQA010212186">
    <property type="protein sequence ID" value="MCI34272.1"/>
    <property type="molecule type" value="Genomic_DNA"/>
</dbReference>
<dbReference type="AlphaFoldDB" id="A0A392RDR9"/>
<reference evidence="2 3" key="1">
    <citation type="journal article" date="2018" name="Front. Plant Sci.">
        <title>Red Clover (Trifolium pratense) and Zigzag Clover (T. medium) - A Picture of Genomic Similarities and Differences.</title>
        <authorList>
            <person name="Dluhosova J."/>
            <person name="Istvanek J."/>
            <person name="Nedelnik J."/>
            <person name="Repkova J."/>
        </authorList>
    </citation>
    <scope>NUCLEOTIDE SEQUENCE [LARGE SCALE GENOMIC DNA]</scope>
    <source>
        <strain evidence="3">cv. 10/8</strain>
        <tissue evidence="2">Leaf</tissue>
    </source>
</reference>
<evidence type="ECO:0000313" key="3">
    <source>
        <dbReference type="Proteomes" id="UP000265520"/>
    </source>
</evidence>
<feature type="non-terminal residue" evidence="2">
    <location>
        <position position="1"/>
    </location>
</feature>
<dbReference type="Proteomes" id="UP000265520">
    <property type="component" value="Unassembled WGS sequence"/>
</dbReference>
<organism evidence="2 3">
    <name type="scientific">Trifolium medium</name>
    <dbReference type="NCBI Taxonomy" id="97028"/>
    <lineage>
        <taxon>Eukaryota</taxon>
        <taxon>Viridiplantae</taxon>
        <taxon>Streptophyta</taxon>
        <taxon>Embryophyta</taxon>
        <taxon>Tracheophyta</taxon>
        <taxon>Spermatophyta</taxon>
        <taxon>Magnoliopsida</taxon>
        <taxon>eudicotyledons</taxon>
        <taxon>Gunneridae</taxon>
        <taxon>Pentapetalae</taxon>
        <taxon>rosids</taxon>
        <taxon>fabids</taxon>
        <taxon>Fabales</taxon>
        <taxon>Fabaceae</taxon>
        <taxon>Papilionoideae</taxon>
        <taxon>50 kb inversion clade</taxon>
        <taxon>NPAAA clade</taxon>
        <taxon>Hologalegina</taxon>
        <taxon>IRL clade</taxon>
        <taxon>Trifolieae</taxon>
        <taxon>Trifolium</taxon>
    </lineage>
</organism>
<feature type="region of interest" description="Disordered" evidence="1">
    <location>
        <begin position="1"/>
        <end position="101"/>
    </location>
</feature>